<organism evidence="2 3">
    <name type="scientific">Aeromonas veronii</name>
    <dbReference type="NCBI Taxonomy" id="654"/>
    <lineage>
        <taxon>Bacteria</taxon>
        <taxon>Pseudomonadati</taxon>
        <taxon>Pseudomonadota</taxon>
        <taxon>Gammaproteobacteria</taxon>
        <taxon>Aeromonadales</taxon>
        <taxon>Aeromonadaceae</taxon>
        <taxon>Aeromonas</taxon>
    </lineage>
</organism>
<protein>
    <submittedName>
        <fullName evidence="2">Uncharacterized protein</fullName>
    </submittedName>
</protein>
<evidence type="ECO:0000313" key="3">
    <source>
        <dbReference type="Proteomes" id="UP000439123"/>
    </source>
</evidence>
<proteinExistence type="predicted"/>
<reference evidence="2 3" key="1">
    <citation type="submission" date="2019-10" db="EMBL/GenBank/DDBJ databases">
        <authorList>
            <person name="Karimi E."/>
        </authorList>
    </citation>
    <scope>NUCLEOTIDE SEQUENCE [LARGE SCALE GENOMIC DNA]</scope>
    <source>
        <strain evidence="2">Aeromonas sp. 8C</strain>
    </source>
</reference>
<accession>A0A653L052</accession>
<feature type="region of interest" description="Disordered" evidence="1">
    <location>
        <begin position="1"/>
        <end position="25"/>
    </location>
</feature>
<sequence>MQSSTGQPPDLPPHTRTVSRPAATGSKHGLHGTIYLHVAWFQFAFYLRFSATRSTASPHSTTPLGLPAV</sequence>
<evidence type="ECO:0000313" key="2">
    <source>
        <dbReference type="EMBL" id="VXA84463.1"/>
    </source>
</evidence>
<dbReference type="EMBL" id="CABWLC010000009">
    <property type="protein sequence ID" value="VXA84463.1"/>
    <property type="molecule type" value="Genomic_DNA"/>
</dbReference>
<dbReference type="AlphaFoldDB" id="A0A653L052"/>
<evidence type="ECO:0000256" key="1">
    <source>
        <dbReference type="SAM" id="MobiDB-lite"/>
    </source>
</evidence>
<gene>
    <name evidence="2" type="ORF">AERO8C_170118</name>
</gene>
<name>A0A653L052_AERVE</name>
<dbReference type="Proteomes" id="UP000439123">
    <property type="component" value="Unassembled WGS sequence"/>
</dbReference>